<reference evidence="3 4" key="1">
    <citation type="submission" date="2017-06" db="EMBL/GenBank/DDBJ databases">
        <authorList>
            <person name="Kim H.J."/>
            <person name="Triplett B.A."/>
        </authorList>
    </citation>
    <scope>NUCLEOTIDE SEQUENCE [LARGE SCALE GENOMIC DNA]</scope>
    <source>
        <strain evidence="3 4">B29T1</strain>
    </source>
</reference>
<dbReference type="PROSITE" id="PS50234">
    <property type="entry name" value="VWFA"/>
    <property type="match status" value="1"/>
</dbReference>
<evidence type="ECO:0000313" key="3">
    <source>
        <dbReference type="EMBL" id="SNB55877.1"/>
    </source>
</evidence>
<dbReference type="Gene3D" id="3.40.50.410">
    <property type="entry name" value="von Willebrand factor, type A domain"/>
    <property type="match status" value="1"/>
</dbReference>
<evidence type="ECO:0000313" key="4">
    <source>
        <dbReference type="Proteomes" id="UP000197065"/>
    </source>
</evidence>
<dbReference type="AlphaFoldDB" id="A0A212Q998"/>
<organism evidence="3 4">
    <name type="scientific">Arboricoccus pini</name>
    <dbReference type="NCBI Taxonomy" id="1963835"/>
    <lineage>
        <taxon>Bacteria</taxon>
        <taxon>Pseudomonadati</taxon>
        <taxon>Pseudomonadota</taxon>
        <taxon>Alphaproteobacteria</taxon>
        <taxon>Geminicoccales</taxon>
        <taxon>Geminicoccaceae</taxon>
        <taxon>Arboricoccus</taxon>
    </lineage>
</organism>
<feature type="compositionally biased region" description="Low complexity" evidence="1">
    <location>
        <begin position="176"/>
        <end position="196"/>
    </location>
</feature>
<dbReference type="SUPFAM" id="SSF53300">
    <property type="entry name" value="vWA-like"/>
    <property type="match status" value="1"/>
</dbReference>
<feature type="compositionally biased region" description="Basic and acidic residues" evidence="1">
    <location>
        <begin position="314"/>
        <end position="330"/>
    </location>
</feature>
<feature type="region of interest" description="Disordered" evidence="1">
    <location>
        <begin position="278"/>
        <end position="370"/>
    </location>
</feature>
<sequence>MAQDGPEDSELEQLRTLDRPVVQSHGRLAALLRGRLGEADAALLGVPVFDAAGRITGWSGSDGRPLRSLSDLPAATRADLQGKAAVAIRNIDALADKLDEQGDAGRVAAHMLRSALVTPTGVAALTTDGVNPVLTYWGHARPGQPRPDPLPAAMVPVSQASASSAPTAAEAAVETVAATEDETAAAPASKPSAPTTHVSGRGVPAWAWTLPLLLILLAGWLGWRAFAPLEPVTVDLVKPGPSATDPSLAPLARLEALRQALLATKPVSDRFLQACVAPPPPAASVQTPPPEQTPVKPEPQKVEPPKSPPPAPKPPEEPSKPREEKPRPVEPARPAPPKAQPAPPPPATPPKSSTAAACNPPWKPEDPPRVVFVLDGSGSMSEDLPGGGSSKIGAAKSSISRVVDHLHPSIRTGMVSFSDCNATQRTPLYSSAQRPTLIGQVQGVQPTGGTSLAASITRAGNAVVSTANLPSTIVVVSDGEDTCGRNPCEAAAAIRAAHPNVTINVIDLANDSAGQSALSCVASRGGGRVFTPQTASQMQVQAQQASGYPDASSCK</sequence>
<dbReference type="InterPro" id="IPR002035">
    <property type="entry name" value="VWF_A"/>
</dbReference>
<accession>A0A212Q998</accession>
<dbReference type="Proteomes" id="UP000197065">
    <property type="component" value="Unassembled WGS sequence"/>
</dbReference>
<keyword evidence="4" id="KW-1185">Reference proteome</keyword>
<protein>
    <submittedName>
        <fullName evidence="3">von Willebrand factor type A domain-containing protein</fullName>
    </submittedName>
</protein>
<dbReference type="PANTHER" id="PTHR10579">
    <property type="entry name" value="CALCIUM-ACTIVATED CHLORIDE CHANNEL REGULATOR"/>
    <property type="match status" value="1"/>
</dbReference>
<dbReference type="SMART" id="SM00327">
    <property type="entry name" value="VWA"/>
    <property type="match status" value="1"/>
</dbReference>
<feature type="compositionally biased region" description="Pro residues" evidence="1">
    <location>
        <begin position="278"/>
        <end position="292"/>
    </location>
</feature>
<gene>
    <name evidence="3" type="ORF">SAMN07250955_101505</name>
</gene>
<evidence type="ECO:0000256" key="1">
    <source>
        <dbReference type="SAM" id="MobiDB-lite"/>
    </source>
</evidence>
<evidence type="ECO:0000259" key="2">
    <source>
        <dbReference type="PROSITE" id="PS50234"/>
    </source>
</evidence>
<feature type="domain" description="VWFA" evidence="2">
    <location>
        <begin position="369"/>
        <end position="545"/>
    </location>
</feature>
<dbReference type="InterPro" id="IPR036465">
    <property type="entry name" value="vWFA_dom_sf"/>
</dbReference>
<name>A0A212Q998_9PROT</name>
<dbReference type="RefSeq" id="WP_165769381.1">
    <property type="nucleotide sequence ID" value="NZ_FYEH01000001.1"/>
</dbReference>
<dbReference type="InterPro" id="IPR051266">
    <property type="entry name" value="CLCR"/>
</dbReference>
<dbReference type="Pfam" id="PF00092">
    <property type="entry name" value="VWA"/>
    <property type="match status" value="1"/>
</dbReference>
<proteinExistence type="predicted"/>
<dbReference type="EMBL" id="FYEH01000001">
    <property type="protein sequence ID" value="SNB55877.1"/>
    <property type="molecule type" value="Genomic_DNA"/>
</dbReference>
<dbReference type="PANTHER" id="PTHR10579:SF43">
    <property type="entry name" value="ZINC FINGER (C3HC4-TYPE RING FINGER) FAMILY PROTEIN"/>
    <property type="match status" value="1"/>
</dbReference>
<feature type="region of interest" description="Disordered" evidence="1">
    <location>
        <begin position="176"/>
        <end position="200"/>
    </location>
</feature>
<feature type="compositionally biased region" description="Pro residues" evidence="1">
    <location>
        <begin position="331"/>
        <end position="349"/>
    </location>
</feature>